<evidence type="ECO:0000256" key="5">
    <source>
        <dbReference type="ARBA" id="ARBA00023277"/>
    </source>
</evidence>
<evidence type="ECO:0000256" key="7">
    <source>
        <dbReference type="ARBA" id="ARBA00044951"/>
    </source>
</evidence>
<dbReference type="KEGG" id="psac:PSM36_2190"/>
<keyword evidence="5" id="KW-0119">Carbohydrate metabolism</keyword>
<dbReference type="AlphaFoldDB" id="A0A1R3TAJ9"/>
<keyword evidence="2" id="KW-0479">Metal-binding</keyword>
<reference evidence="9 10" key="1">
    <citation type="submission" date="2016-08" db="EMBL/GenBank/DDBJ databases">
        <authorList>
            <person name="Seilhamer J.J."/>
        </authorList>
    </citation>
    <scope>NUCLEOTIDE SEQUENCE [LARGE SCALE GENOMIC DNA]</scope>
    <source>
        <strain evidence="9">M3/6</strain>
    </source>
</reference>
<dbReference type="Pfam" id="PF07385">
    <property type="entry name" value="Lyx_isomer"/>
    <property type="match status" value="1"/>
</dbReference>
<dbReference type="RefSeq" id="WP_076930896.1">
    <property type="nucleotide sequence ID" value="NZ_LT605205.1"/>
</dbReference>
<dbReference type="EC" id="5.3.1.15" evidence="8"/>
<accession>A0A1R3TAJ9</accession>
<dbReference type="InterPro" id="IPR047581">
    <property type="entry name" value="EcSI_cupin"/>
</dbReference>
<comment type="cofactor">
    <cofactor evidence="1">
        <name>Mn(2+)</name>
        <dbReference type="ChEBI" id="CHEBI:29035"/>
    </cofactor>
</comment>
<name>A0A1R3TAJ9_9BACT</name>
<evidence type="ECO:0000256" key="6">
    <source>
        <dbReference type="ARBA" id="ARBA00044907"/>
    </source>
</evidence>
<evidence type="ECO:0000256" key="1">
    <source>
        <dbReference type="ARBA" id="ARBA00001936"/>
    </source>
</evidence>
<dbReference type="EMBL" id="LT605205">
    <property type="protein sequence ID" value="SCD20995.1"/>
    <property type="molecule type" value="Genomic_DNA"/>
</dbReference>
<dbReference type="Gene3D" id="2.60.120.10">
    <property type="entry name" value="Jelly Rolls"/>
    <property type="match status" value="1"/>
</dbReference>
<dbReference type="SUPFAM" id="SSF51182">
    <property type="entry name" value="RmlC-like cupins"/>
    <property type="match status" value="1"/>
</dbReference>
<evidence type="ECO:0000256" key="3">
    <source>
        <dbReference type="ARBA" id="ARBA00023211"/>
    </source>
</evidence>
<keyword evidence="3" id="KW-0464">Manganese</keyword>
<evidence type="ECO:0000256" key="4">
    <source>
        <dbReference type="ARBA" id="ARBA00023235"/>
    </source>
</evidence>
<evidence type="ECO:0000313" key="9">
    <source>
        <dbReference type="EMBL" id="SCD20995.1"/>
    </source>
</evidence>
<dbReference type="STRING" id="1642647.PSM36_2190"/>
<organism evidence="9 10">
    <name type="scientific">Proteiniphilum saccharofermentans</name>
    <dbReference type="NCBI Taxonomy" id="1642647"/>
    <lineage>
        <taxon>Bacteria</taxon>
        <taxon>Pseudomonadati</taxon>
        <taxon>Bacteroidota</taxon>
        <taxon>Bacteroidia</taxon>
        <taxon>Bacteroidales</taxon>
        <taxon>Dysgonomonadaceae</taxon>
        <taxon>Proteiniphilum</taxon>
    </lineage>
</organism>
<dbReference type="InterPro" id="IPR011051">
    <property type="entry name" value="RmlC_Cupin_sf"/>
</dbReference>
<evidence type="ECO:0000256" key="2">
    <source>
        <dbReference type="ARBA" id="ARBA00022723"/>
    </source>
</evidence>
<evidence type="ECO:0000313" key="10">
    <source>
        <dbReference type="Proteomes" id="UP000187464"/>
    </source>
</evidence>
<comment type="similarity">
    <text evidence="7">Belongs to the D-lyxose ketol-isomerase family.</text>
</comment>
<comment type="catalytic activity">
    <reaction evidence="6">
        <text>D-lyxose = D-xylulose</text>
        <dbReference type="Rhea" id="RHEA:14201"/>
        <dbReference type="ChEBI" id="CHEBI:16789"/>
        <dbReference type="ChEBI" id="CHEBI:17140"/>
        <dbReference type="EC" id="5.3.1.15"/>
    </reaction>
</comment>
<dbReference type="InterPro" id="IPR014710">
    <property type="entry name" value="RmlC-like_jellyroll"/>
</dbReference>
<dbReference type="GO" id="GO:0046872">
    <property type="term" value="F:metal ion binding"/>
    <property type="evidence" value="ECO:0007669"/>
    <property type="project" value="UniProtKB-KW"/>
</dbReference>
<evidence type="ECO:0000256" key="8">
    <source>
        <dbReference type="ARBA" id="ARBA00044972"/>
    </source>
</evidence>
<proteinExistence type="inferred from homology"/>
<keyword evidence="4 9" id="KW-0413">Isomerase</keyword>
<dbReference type="Proteomes" id="UP000187464">
    <property type="component" value="Chromosome I"/>
</dbReference>
<dbReference type="InterPro" id="IPR010864">
    <property type="entry name" value="D-lyxose_isomer"/>
</dbReference>
<dbReference type="GO" id="GO:0047828">
    <property type="term" value="F:D-lyxose ketol-isomerase activity"/>
    <property type="evidence" value="ECO:0007669"/>
    <property type="project" value="UniProtKB-EC"/>
</dbReference>
<sequence>MKRSEINRIISDAKAFMGEWKFSLPPWAYWSLSDWGKNKKSAAEVMENMLGWDITDFGSGDFYKRGLFLFTLRNGKLNVDRKPYAEKIMIVGENQETPMHYHWYKMEDIINRGGGNLVIELFNSTPDNGFDVTDVRCKKDGVSVVVPAGGKVILAPGESITLEQGVYHRFYGEEGRGKVLVGEVSMVNDDSTDNCFYESVGRFPSVEEDVEPLHLLVSDYKKFLG</sequence>
<dbReference type="CDD" id="cd20309">
    <property type="entry name" value="cupin_EcSI"/>
    <property type="match status" value="1"/>
</dbReference>
<protein>
    <recommendedName>
        <fullName evidence="8">D-lyxose ketol-isomerase</fullName>
        <ecNumber evidence="8">5.3.1.15</ecNumber>
    </recommendedName>
</protein>
<gene>
    <name evidence="9" type="ORF">PSM36_2190</name>
</gene>
<keyword evidence="10" id="KW-1185">Reference proteome</keyword>